<accession>A0ABQ3W537</accession>
<dbReference type="PANTHER" id="PTHR34351">
    <property type="entry name" value="SLR1927 PROTEIN-RELATED"/>
    <property type="match status" value="1"/>
</dbReference>
<dbReference type="Proteomes" id="UP000616547">
    <property type="component" value="Unassembled WGS sequence"/>
</dbReference>
<dbReference type="PANTHER" id="PTHR34351:SF1">
    <property type="entry name" value="SLR1927 PROTEIN"/>
    <property type="match status" value="1"/>
</dbReference>
<sequence length="157" mass="17474">MAPAGGRGLEEVKQLRGYQPGDRLRDVHWPSSARFGQLYVKEYEGQPSRPLLRLRLDFTHEAGDDLTAYYELVYGLVLASLESGREVELADTDELVLKPAVISQREDLDQAMKRLYDAPAISESAGGDLVLATDLTLRRGGKIIREFRKGDGGEIQI</sequence>
<dbReference type="EMBL" id="BOCI01000027">
    <property type="protein sequence ID" value="GHW00404.1"/>
    <property type="molecule type" value="Genomic_DNA"/>
</dbReference>
<comment type="caution">
    <text evidence="2">The sequence shown here is derived from an EMBL/GenBank/DDBJ whole genome shotgun (WGS) entry which is preliminary data.</text>
</comment>
<evidence type="ECO:0000313" key="3">
    <source>
        <dbReference type="Proteomes" id="UP000616547"/>
    </source>
</evidence>
<dbReference type="InterPro" id="IPR002881">
    <property type="entry name" value="DUF58"/>
</dbReference>
<name>A0ABQ3W537_9LACO</name>
<gene>
    <name evidence="2" type="ORF">lacNasYZ03_00910</name>
</gene>
<feature type="domain" description="DUF58" evidence="1">
    <location>
        <begin position="15"/>
        <end position="46"/>
    </location>
</feature>
<proteinExistence type="predicted"/>
<keyword evidence="3" id="KW-1185">Reference proteome</keyword>
<protein>
    <recommendedName>
        <fullName evidence="1">DUF58 domain-containing protein</fullName>
    </recommendedName>
</protein>
<evidence type="ECO:0000259" key="1">
    <source>
        <dbReference type="Pfam" id="PF01882"/>
    </source>
</evidence>
<evidence type="ECO:0000313" key="2">
    <source>
        <dbReference type="EMBL" id="GHW00404.1"/>
    </source>
</evidence>
<reference evidence="3" key="1">
    <citation type="submission" date="2021-01" db="EMBL/GenBank/DDBJ databases">
        <title>Draft genome sequence of Nasalis larvatus strain YZ03.</title>
        <authorList>
            <person name="Suzuki-Hashido N."/>
            <person name="Tsuchida S."/>
            <person name="Hayakawa T."/>
        </authorList>
    </citation>
    <scope>NUCLEOTIDE SEQUENCE [LARGE SCALE GENOMIC DNA]</scope>
    <source>
        <strain evidence="3">YZ03</strain>
    </source>
</reference>
<organism evidence="2 3">
    <name type="scientific">Lactobacillus nasalidis</name>
    <dbReference type="NCBI Taxonomy" id="2797258"/>
    <lineage>
        <taxon>Bacteria</taxon>
        <taxon>Bacillati</taxon>
        <taxon>Bacillota</taxon>
        <taxon>Bacilli</taxon>
        <taxon>Lactobacillales</taxon>
        <taxon>Lactobacillaceae</taxon>
        <taxon>Lactobacillus</taxon>
    </lineage>
</organism>
<dbReference type="Pfam" id="PF01882">
    <property type="entry name" value="DUF58"/>
    <property type="match status" value="1"/>
</dbReference>